<evidence type="ECO:0000259" key="2">
    <source>
        <dbReference type="Pfam" id="PF18721"/>
    </source>
</evidence>
<accession>A0AAD7D865</accession>
<dbReference type="EMBL" id="JARKIE010000132">
    <property type="protein sequence ID" value="KAJ7678686.1"/>
    <property type="molecule type" value="Genomic_DNA"/>
</dbReference>
<proteinExistence type="predicted"/>
<evidence type="ECO:0000313" key="3">
    <source>
        <dbReference type="EMBL" id="KAJ7678686.1"/>
    </source>
</evidence>
<feature type="domain" description="CxC5 like cysteine cluster associated with KDZ" evidence="1">
    <location>
        <begin position="2"/>
        <end position="113"/>
    </location>
</feature>
<evidence type="ECO:0008006" key="5">
    <source>
        <dbReference type="Google" id="ProtNLM"/>
    </source>
</evidence>
<gene>
    <name evidence="3" type="ORF">B0H17DRAFT_944296</name>
</gene>
<evidence type="ECO:0000259" key="1">
    <source>
        <dbReference type="Pfam" id="PF18718"/>
    </source>
</evidence>
<sequence length="522" mass="59086">GAETLVPPVSFCLRLSCDSAHLSEKKVVEARFYTLRQGILLVFSKSFYCRAHNTMAQREYYRSTSAGASPAMPEYIHVFESCFVEHALCVYFESQLCISHTTCQGIARVYNSALVHTSEAPSASRLKDELAGDLVLESFFLHAILRDKTHRNEPLALPHHRPQNHRFDEVLAERNYRMVGTGQEMWAHTCHRCTKIYQGEDGNWYRMSGGIHDGVSVWHVGCGVHNCTEAVQSQRDLFCYTHRNIIKICCIRGCSVMVQPGFRTCTEPSHRTFQTDSEERNTAMLQLHTRLRNGNISQVPMAGGTLEDRTAPVNTAPSAAALTLAASTQPLKGHLYCSWTHNEQLFVRCCGVIISRATFFGSEGVSGVNTFLKAIFPKEFPASLPSYIFYDNNCQFLKHLRHCDDHYFDNVGLPVDVFHFKCKHTDRDVFCQINCNPARFCELIGPDGKWIFNSSAAEQANIWFGKFQNIVQEMPVIRYNFFLDEMIALHNREIVAELEAKGNLPHLLSEDFLCGFSLSSPL</sequence>
<name>A0AAD7D865_MYCRO</name>
<feature type="non-terminal residue" evidence="3">
    <location>
        <position position="522"/>
    </location>
</feature>
<protein>
    <recommendedName>
        <fullName evidence="5">CxC6 like cysteine cluster associated with KDZ domain-containing protein</fullName>
    </recommendedName>
</protein>
<dbReference type="InterPro" id="IPR041539">
    <property type="entry name" value="CxC5"/>
</dbReference>
<reference evidence="3" key="1">
    <citation type="submission" date="2023-03" db="EMBL/GenBank/DDBJ databases">
        <title>Massive genome expansion in bonnet fungi (Mycena s.s.) driven by repeated elements and novel gene families across ecological guilds.</title>
        <authorList>
            <consortium name="Lawrence Berkeley National Laboratory"/>
            <person name="Harder C.B."/>
            <person name="Miyauchi S."/>
            <person name="Viragh M."/>
            <person name="Kuo A."/>
            <person name="Thoen E."/>
            <person name="Andreopoulos B."/>
            <person name="Lu D."/>
            <person name="Skrede I."/>
            <person name="Drula E."/>
            <person name="Henrissat B."/>
            <person name="Morin E."/>
            <person name="Kohler A."/>
            <person name="Barry K."/>
            <person name="LaButti K."/>
            <person name="Morin E."/>
            <person name="Salamov A."/>
            <person name="Lipzen A."/>
            <person name="Mereny Z."/>
            <person name="Hegedus B."/>
            <person name="Baldrian P."/>
            <person name="Stursova M."/>
            <person name="Weitz H."/>
            <person name="Taylor A."/>
            <person name="Grigoriev I.V."/>
            <person name="Nagy L.G."/>
            <person name="Martin F."/>
            <person name="Kauserud H."/>
        </authorList>
    </citation>
    <scope>NUCLEOTIDE SEQUENCE</scope>
    <source>
        <strain evidence="3">CBHHK067</strain>
    </source>
</reference>
<dbReference type="Pfam" id="PF18718">
    <property type="entry name" value="CxC5"/>
    <property type="match status" value="1"/>
</dbReference>
<feature type="domain" description="CxC6 like cysteine cluster associated with KDZ" evidence="2">
    <location>
        <begin position="212"/>
        <end position="274"/>
    </location>
</feature>
<dbReference type="InterPro" id="IPR040898">
    <property type="entry name" value="CxC6"/>
</dbReference>
<keyword evidence="4" id="KW-1185">Reference proteome</keyword>
<organism evidence="3 4">
    <name type="scientific">Mycena rosella</name>
    <name type="common">Pink bonnet</name>
    <name type="synonym">Agaricus rosellus</name>
    <dbReference type="NCBI Taxonomy" id="1033263"/>
    <lineage>
        <taxon>Eukaryota</taxon>
        <taxon>Fungi</taxon>
        <taxon>Dikarya</taxon>
        <taxon>Basidiomycota</taxon>
        <taxon>Agaricomycotina</taxon>
        <taxon>Agaricomycetes</taxon>
        <taxon>Agaricomycetidae</taxon>
        <taxon>Agaricales</taxon>
        <taxon>Marasmiineae</taxon>
        <taxon>Mycenaceae</taxon>
        <taxon>Mycena</taxon>
    </lineage>
</organism>
<dbReference type="AlphaFoldDB" id="A0AAD7D865"/>
<evidence type="ECO:0000313" key="4">
    <source>
        <dbReference type="Proteomes" id="UP001221757"/>
    </source>
</evidence>
<comment type="caution">
    <text evidence="3">The sequence shown here is derived from an EMBL/GenBank/DDBJ whole genome shotgun (WGS) entry which is preliminary data.</text>
</comment>
<dbReference type="Proteomes" id="UP001221757">
    <property type="component" value="Unassembled WGS sequence"/>
</dbReference>
<dbReference type="Pfam" id="PF18721">
    <property type="entry name" value="CxC6"/>
    <property type="match status" value="1"/>
</dbReference>